<feature type="region of interest" description="Disordered" evidence="1">
    <location>
        <begin position="56"/>
        <end position="111"/>
    </location>
</feature>
<reference evidence="2" key="1">
    <citation type="submission" date="2020-07" db="EMBL/GenBank/DDBJ databases">
        <title>The High-quality genome of the commercially important snow crab, Chionoecetes opilio.</title>
        <authorList>
            <person name="Jeong J.-H."/>
            <person name="Ryu S."/>
        </authorList>
    </citation>
    <scope>NUCLEOTIDE SEQUENCE</scope>
    <source>
        <strain evidence="2">MADBK_172401_WGS</strain>
        <tissue evidence="2">Digestive gland</tissue>
    </source>
</reference>
<evidence type="ECO:0000313" key="3">
    <source>
        <dbReference type="Proteomes" id="UP000770661"/>
    </source>
</evidence>
<sequence>MASARPFPTHEFRARRVQAPSPPRRKPPTYGRSSPGGTRGPCWGCGQKGIGCTSVRGDEGHVPSRDRHQTLSSPVARVAGNMVTSPSLAPGRRTSRRRETRGRWQEGPQASLCPEGPLRFKLPSRLSRGSSGARNCRWATLPVDCRYRRRENIRASGTCGRTLPA</sequence>
<evidence type="ECO:0000256" key="1">
    <source>
        <dbReference type="SAM" id="MobiDB-lite"/>
    </source>
</evidence>
<dbReference type="EMBL" id="JACEEZ010017570">
    <property type="protein sequence ID" value="KAG0717432.1"/>
    <property type="molecule type" value="Genomic_DNA"/>
</dbReference>
<organism evidence="2 3">
    <name type="scientific">Chionoecetes opilio</name>
    <name type="common">Atlantic snow crab</name>
    <name type="synonym">Cancer opilio</name>
    <dbReference type="NCBI Taxonomy" id="41210"/>
    <lineage>
        <taxon>Eukaryota</taxon>
        <taxon>Metazoa</taxon>
        <taxon>Ecdysozoa</taxon>
        <taxon>Arthropoda</taxon>
        <taxon>Crustacea</taxon>
        <taxon>Multicrustacea</taxon>
        <taxon>Malacostraca</taxon>
        <taxon>Eumalacostraca</taxon>
        <taxon>Eucarida</taxon>
        <taxon>Decapoda</taxon>
        <taxon>Pleocyemata</taxon>
        <taxon>Brachyura</taxon>
        <taxon>Eubrachyura</taxon>
        <taxon>Majoidea</taxon>
        <taxon>Majidae</taxon>
        <taxon>Chionoecetes</taxon>
    </lineage>
</organism>
<comment type="caution">
    <text evidence="2">The sequence shown here is derived from an EMBL/GenBank/DDBJ whole genome shotgun (WGS) entry which is preliminary data.</text>
</comment>
<protein>
    <submittedName>
        <fullName evidence="2">Uncharacterized protein</fullName>
    </submittedName>
</protein>
<dbReference type="AlphaFoldDB" id="A0A8J4Y095"/>
<name>A0A8J4Y095_CHIOP</name>
<dbReference type="Proteomes" id="UP000770661">
    <property type="component" value="Unassembled WGS sequence"/>
</dbReference>
<accession>A0A8J4Y095</accession>
<keyword evidence="3" id="KW-1185">Reference proteome</keyword>
<feature type="region of interest" description="Disordered" evidence="1">
    <location>
        <begin position="1"/>
        <end position="42"/>
    </location>
</feature>
<evidence type="ECO:0000313" key="2">
    <source>
        <dbReference type="EMBL" id="KAG0717432.1"/>
    </source>
</evidence>
<gene>
    <name evidence="2" type="ORF">GWK47_008037</name>
</gene>
<feature type="compositionally biased region" description="Basic and acidic residues" evidence="1">
    <location>
        <begin position="56"/>
        <end position="69"/>
    </location>
</feature>
<proteinExistence type="predicted"/>